<accession>A0A1G8KZN1</accession>
<dbReference type="OrthoDB" id="277390at2"/>
<evidence type="ECO:0000313" key="2">
    <source>
        <dbReference type="Proteomes" id="UP000199706"/>
    </source>
</evidence>
<dbReference type="EMBL" id="FNCJ01000024">
    <property type="protein sequence ID" value="SDI48821.1"/>
    <property type="molecule type" value="Genomic_DNA"/>
</dbReference>
<dbReference type="InterPro" id="IPR009858">
    <property type="entry name" value="DUF1415"/>
</dbReference>
<organism evidence="1 2">
    <name type="scientific">Paraburkholderia phenazinium</name>
    <dbReference type="NCBI Taxonomy" id="60549"/>
    <lineage>
        <taxon>Bacteria</taxon>
        <taxon>Pseudomonadati</taxon>
        <taxon>Pseudomonadota</taxon>
        <taxon>Betaproteobacteria</taxon>
        <taxon>Burkholderiales</taxon>
        <taxon>Burkholderiaceae</taxon>
        <taxon>Paraburkholderia</taxon>
    </lineage>
</organism>
<dbReference type="Pfam" id="PF07209">
    <property type="entry name" value="DUF1415"/>
    <property type="match status" value="1"/>
</dbReference>
<evidence type="ECO:0008006" key="3">
    <source>
        <dbReference type="Google" id="ProtNLM"/>
    </source>
</evidence>
<proteinExistence type="predicted"/>
<sequence length="188" mass="21387">MPPSTDSHATILSSTRHWLTRAVIGLNLCPFAKAVHVKGQIRYAISEATDLEGVLMDLETELKTLEQADPAEIDTTLLILPHALADFLEYNDCLFFADRMLAQLRLEGELQIASFHPQYRFEGSEADDIENYTNRAPYPILHLLREASIERAVEAFPDAEDIYERNQETLRRLGLAGWQKWMSAPTEE</sequence>
<evidence type="ECO:0000313" key="1">
    <source>
        <dbReference type="EMBL" id="SDI48821.1"/>
    </source>
</evidence>
<dbReference type="RefSeq" id="WP_090693672.1">
    <property type="nucleotide sequence ID" value="NZ_CADERL010000019.1"/>
</dbReference>
<name>A0A1G8KZN1_9BURK</name>
<reference evidence="1 2" key="1">
    <citation type="submission" date="2016-10" db="EMBL/GenBank/DDBJ databases">
        <authorList>
            <person name="de Groot N.N."/>
        </authorList>
    </citation>
    <scope>NUCLEOTIDE SEQUENCE [LARGE SCALE GENOMIC DNA]</scope>
    <source>
        <strain evidence="1 2">LMG 2247</strain>
    </source>
</reference>
<protein>
    <recommendedName>
        <fullName evidence="3">Peptidase</fullName>
    </recommendedName>
</protein>
<gene>
    <name evidence="1" type="ORF">SAMN05216466_12458</name>
</gene>
<dbReference type="AlphaFoldDB" id="A0A1G8KZN1"/>
<dbReference type="Proteomes" id="UP000199706">
    <property type="component" value="Unassembled WGS sequence"/>
</dbReference>